<evidence type="ECO:0000313" key="6">
    <source>
        <dbReference type="EMBL" id="EGG13078.1"/>
    </source>
</evidence>
<name>F4R3Z1_MELLP</name>
<dbReference type="Gene3D" id="3.20.200.10">
    <property type="entry name" value="MHCK/EF2 kinase"/>
    <property type="match status" value="1"/>
</dbReference>
<dbReference type="KEGG" id="mlr:MELLADRAFT_86950"/>
<dbReference type="Pfam" id="PF02816">
    <property type="entry name" value="Alpha_kinase"/>
    <property type="match status" value="1"/>
</dbReference>
<keyword evidence="2" id="KW-0808">Transferase</keyword>
<evidence type="ECO:0000256" key="1">
    <source>
        <dbReference type="ARBA" id="ARBA00022527"/>
    </source>
</evidence>
<evidence type="ECO:0000256" key="4">
    <source>
        <dbReference type="SAM" id="MobiDB-lite"/>
    </source>
</evidence>
<dbReference type="GO" id="GO:0005524">
    <property type="term" value="F:ATP binding"/>
    <property type="evidence" value="ECO:0007669"/>
    <property type="project" value="InterPro"/>
</dbReference>
<dbReference type="AlphaFoldDB" id="F4R3Z1"/>
<evidence type="ECO:0000256" key="2">
    <source>
        <dbReference type="ARBA" id="ARBA00022679"/>
    </source>
</evidence>
<dbReference type="RefSeq" id="XP_007404016.1">
    <property type="nucleotide sequence ID" value="XM_007403954.1"/>
</dbReference>
<dbReference type="EMBL" id="GL883090">
    <property type="protein sequence ID" value="EGG13078.1"/>
    <property type="molecule type" value="Genomic_DNA"/>
</dbReference>
<dbReference type="GeneID" id="18934345"/>
<evidence type="ECO:0000256" key="3">
    <source>
        <dbReference type="ARBA" id="ARBA00022777"/>
    </source>
</evidence>
<reference evidence="7" key="1">
    <citation type="journal article" date="2011" name="Proc. Natl. Acad. Sci. U.S.A.">
        <title>Obligate biotrophy features unraveled by the genomic analysis of rust fungi.</title>
        <authorList>
            <person name="Duplessis S."/>
            <person name="Cuomo C.A."/>
            <person name="Lin Y.-C."/>
            <person name="Aerts A."/>
            <person name="Tisserant E."/>
            <person name="Veneault-Fourrey C."/>
            <person name="Joly D.L."/>
            <person name="Hacquard S."/>
            <person name="Amselem J."/>
            <person name="Cantarel B.L."/>
            <person name="Chiu R."/>
            <person name="Coutinho P.M."/>
            <person name="Feau N."/>
            <person name="Field M."/>
            <person name="Frey P."/>
            <person name="Gelhaye E."/>
            <person name="Goldberg J."/>
            <person name="Grabherr M.G."/>
            <person name="Kodira C.D."/>
            <person name="Kohler A."/>
            <person name="Kuees U."/>
            <person name="Lindquist E.A."/>
            <person name="Lucas S.M."/>
            <person name="Mago R."/>
            <person name="Mauceli E."/>
            <person name="Morin E."/>
            <person name="Murat C."/>
            <person name="Pangilinan J.L."/>
            <person name="Park R."/>
            <person name="Pearson M."/>
            <person name="Quesneville H."/>
            <person name="Rouhier N."/>
            <person name="Sakthikumar S."/>
            <person name="Salamov A.A."/>
            <person name="Schmutz J."/>
            <person name="Selles B."/>
            <person name="Shapiro H."/>
            <person name="Tanguay P."/>
            <person name="Tuskan G.A."/>
            <person name="Henrissat B."/>
            <person name="Van de Peer Y."/>
            <person name="Rouze P."/>
            <person name="Ellis J.G."/>
            <person name="Dodds P.N."/>
            <person name="Schein J.E."/>
            <person name="Zhong S."/>
            <person name="Hamelin R.C."/>
            <person name="Grigoriev I.V."/>
            <person name="Szabo L.J."/>
            <person name="Martin F."/>
        </authorList>
    </citation>
    <scope>NUCLEOTIDE SEQUENCE [LARGE SCALE GENOMIC DNA]</scope>
    <source>
        <strain evidence="7">98AG31 / pathotype 3-4-7</strain>
    </source>
</reference>
<dbReference type="Proteomes" id="UP000001072">
    <property type="component" value="Unassembled WGS sequence"/>
</dbReference>
<proteinExistence type="predicted"/>
<dbReference type="VEuPathDB" id="FungiDB:MELLADRAFT_86950"/>
<sequence>MRSRNILDVSGEAMRSESTATEEASSTILTFPSSFIEVPITRTSSTASDSSAAVHGSVGPADDVALTETEVVGTTVQGPLIPTSRTVIKVRAPRALRHAKLEGAGSVIQVSVPRRVLTFRLDSPAKRAAFLYELKDFYEHGRTPSYVPDGGTGFTEAVVVYGIGRKVDLSLTRDVNDWCVRELQGDGDPVPYKGIVRFHSRWSCSARSGRDHALELVNAHAYVATMLELFKARLRKLWHDQEVREFQEWFLRSYNLHVHRVFLMQTIGSLDDDLPRWVMCETARDSSSKRYVYPSCFRDTMPPSNTWKHYIYAFIHYVYQKSGGVTVIGQIDCDETGNISSVVCFNKGSYHLENHDSTEQFFFDFKAGHNKCNQICHELGLKPLSV</sequence>
<dbReference type="HOGENOM" id="CLU_057162_0_0_1"/>
<dbReference type="InterPro" id="IPR011009">
    <property type="entry name" value="Kinase-like_dom_sf"/>
</dbReference>
<dbReference type="InParanoid" id="F4R3Z1"/>
<keyword evidence="3" id="KW-0418">Kinase</keyword>
<feature type="region of interest" description="Disordered" evidence="4">
    <location>
        <begin position="1"/>
        <end position="24"/>
    </location>
</feature>
<evidence type="ECO:0000259" key="5">
    <source>
        <dbReference type="Pfam" id="PF02816"/>
    </source>
</evidence>
<feature type="domain" description="Alpha-type protein kinase" evidence="5">
    <location>
        <begin position="209"/>
        <end position="376"/>
    </location>
</feature>
<accession>F4R3Z1</accession>
<evidence type="ECO:0000313" key="7">
    <source>
        <dbReference type="Proteomes" id="UP000001072"/>
    </source>
</evidence>
<keyword evidence="7" id="KW-1185">Reference proteome</keyword>
<gene>
    <name evidence="6" type="ORF">MELLADRAFT_86950</name>
</gene>
<dbReference type="InterPro" id="IPR004166">
    <property type="entry name" value="a-kinase_dom"/>
</dbReference>
<dbReference type="SUPFAM" id="SSF56112">
    <property type="entry name" value="Protein kinase-like (PK-like)"/>
    <property type="match status" value="1"/>
</dbReference>
<protein>
    <recommendedName>
        <fullName evidence="5">Alpha-type protein kinase domain-containing protein</fullName>
    </recommendedName>
</protein>
<organism evidence="7">
    <name type="scientific">Melampsora larici-populina (strain 98AG31 / pathotype 3-4-7)</name>
    <name type="common">Poplar leaf rust fungus</name>
    <dbReference type="NCBI Taxonomy" id="747676"/>
    <lineage>
        <taxon>Eukaryota</taxon>
        <taxon>Fungi</taxon>
        <taxon>Dikarya</taxon>
        <taxon>Basidiomycota</taxon>
        <taxon>Pucciniomycotina</taxon>
        <taxon>Pucciniomycetes</taxon>
        <taxon>Pucciniales</taxon>
        <taxon>Melampsoraceae</taxon>
        <taxon>Melampsora</taxon>
    </lineage>
</organism>
<dbReference type="GO" id="GO:0004674">
    <property type="term" value="F:protein serine/threonine kinase activity"/>
    <property type="evidence" value="ECO:0007669"/>
    <property type="project" value="UniProtKB-KW"/>
</dbReference>
<keyword evidence="1" id="KW-0723">Serine/threonine-protein kinase</keyword>